<protein>
    <submittedName>
        <fullName evidence="2">Putative membrane protein</fullName>
    </submittedName>
</protein>
<dbReference type="Pfam" id="PF09997">
    <property type="entry name" value="DUF2238"/>
    <property type="match status" value="1"/>
</dbReference>
<dbReference type="AlphaFoldDB" id="A0A7X0MP75"/>
<evidence type="ECO:0000256" key="1">
    <source>
        <dbReference type="SAM" id="Phobius"/>
    </source>
</evidence>
<gene>
    <name evidence="2" type="ORF">F4693_003465</name>
</gene>
<feature type="transmembrane region" description="Helical" evidence="1">
    <location>
        <begin position="175"/>
        <end position="193"/>
    </location>
</feature>
<keyword evidence="1" id="KW-0812">Transmembrane</keyword>
<dbReference type="PIRSF" id="PIRSF020606">
    <property type="entry name" value="UCP020606"/>
    <property type="match status" value="1"/>
</dbReference>
<keyword evidence="1" id="KW-0472">Membrane</keyword>
<accession>A0A7X0MP75</accession>
<reference evidence="2 3" key="1">
    <citation type="submission" date="2020-08" db="EMBL/GenBank/DDBJ databases">
        <title>The Agave Microbiome: Exploring the role of microbial communities in plant adaptations to desert environments.</title>
        <authorList>
            <person name="Partida-Martinez L.P."/>
        </authorList>
    </citation>
    <scope>NUCLEOTIDE SEQUENCE [LARGE SCALE GENOMIC DNA]</scope>
    <source>
        <strain evidence="2 3">AS3.13</strain>
    </source>
</reference>
<dbReference type="Proteomes" id="UP000522313">
    <property type="component" value="Unassembled WGS sequence"/>
</dbReference>
<dbReference type="EMBL" id="JACHBT010000023">
    <property type="protein sequence ID" value="MBB6506462.1"/>
    <property type="molecule type" value="Genomic_DNA"/>
</dbReference>
<evidence type="ECO:0000313" key="2">
    <source>
        <dbReference type="EMBL" id="MBB6506462.1"/>
    </source>
</evidence>
<name>A0A7X0MP75_9SPHN</name>
<feature type="transmembrane region" description="Helical" evidence="1">
    <location>
        <begin position="131"/>
        <end position="155"/>
    </location>
</feature>
<proteinExistence type="predicted"/>
<sequence length="221" mass="24092">MTTTDRRPLAALTLLWVAGLILSGWHPSDRATWWMEVAPVWIALPVLWWTHPRFPLTPLALGLIAAHGIVLMIGGAYSYARVPAGFVVQDWLHLARNPYDRVGHFAQGFVPAIVVRELLVRGGGIARGRLLAVLVLACCLAISAAYELIEFGAAMGLGQGADAFLGTHGDPWDTQWDMLTCLIGAAAALLLLTRVHDVQIARRGSRAAVYDQSRAARRQRS</sequence>
<comment type="caution">
    <text evidence="2">The sequence shown here is derived from an EMBL/GenBank/DDBJ whole genome shotgun (WGS) entry which is preliminary data.</text>
</comment>
<dbReference type="RefSeq" id="WP_184508166.1">
    <property type="nucleotide sequence ID" value="NZ_JACHBT010000023.1"/>
</dbReference>
<reference evidence="2 3" key="2">
    <citation type="submission" date="2020-08" db="EMBL/GenBank/DDBJ databases">
        <authorList>
            <person name="Partida-Martinez L."/>
            <person name="Huntemann M."/>
            <person name="Clum A."/>
            <person name="Wang J."/>
            <person name="Palaniappan K."/>
            <person name="Ritter S."/>
            <person name="Chen I.-M."/>
            <person name="Stamatis D."/>
            <person name="Reddy T."/>
            <person name="O'Malley R."/>
            <person name="Daum C."/>
            <person name="Shapiro N."/>
            <person name="Ivanova N."/>
            <person name="Kyrpides N."/>
            <person name="Woyke T."/>
        </authorList>
    </citation>
    <scope>NUCLEOTIDE SEQUENCE [LARGE SCALE GENOMIC DNA]</scope>
    <source>
        <strain evidence="2 3">AS3.13</strain>
    </source>
</reference>
<evidence type="ECO:0000313" key="3">
    <source>
        <dbReference type="Proteomes" id="UP000522313"/>
    </source>
</evidence>
<feature type="transmembrane region" description="Helical" evidence="1">
    <location>
        <begin position="61"/>
        <end position="82"/>
    </location>
</feature>
<keyword evidence="1" id="KW-1133">Transmembrane helix</keyword>
<feature type="transmembrane region" description="Helical" evidence="1">
    <location>
        <begin position="9"/>
        <end position="25"/>
    </location>
</feature>
<dbReference type="InterPro" id="IPR014509">
    <property type="entry name" value="YjdF-like"/>
</dbReference>
<dbReference type="InterPro" id="IPR058534">
    <property type="entry name" value="YjdF"/>
</dbReference>
<organism evidence="2 3">
    <name type="scientific">Sphingomonas endophytica</name>
    <dbReference type="NCBI Taxonomy" id="869719"/>
    <lineage>
        <taxon>Bacteria</taxon>
        <taxon>Pseudomonadati</taxon>
        <taxon>Pseudomonadota</taxon>
        <taxon>Alphaproteobacteria</taxon>
        <taxon>Sphingomonadales</taxon>
        <taxon>Sphingomonadaceae</taxon>
        <taxon>Sphingomonas</taxon>
    </lineage>
</organism>